<organism evidence="2 3">
    <name type="scientific">Defluviicoccus vanus</name>
    <dbReference type="NCBI Taxonomy" id="111831"/>
    <lineage>
        <taxon>Bacteria</taxon>
        <taxon>Pseudomonadati</taxon>
        <taxon>Pseudomonadota</taxon>
        <taxon>Alphaproteobacteria</taxon>
        <taxon>Rhodospirillales</taxon>
        <taxon>Rhodospirillaceae</taxon>
        <taxon>Defluviicoccus</taxon>
    </lineage>
</organism>
<feature type="domain" description="Phasin" evidence="1">
    <location>
        <begin position="31"/>
        <end position="127"/>
    </location>
</feature>
<evidence type="ECO:0000259" key="1">
    <source>
        <dbReference type="Pfam" id="PF09361"/>
    </source>
</evidence>
<protein>
    <submittedName>
        <fullName evidence="2">Phasin family protein</fullName>
    </submittedName>
</protein>
<gene>
    <name evidence="2" type="ORF">HQ394_14070</name>
</gene>
<proteinExistence type="predicted"/>
<dbReference type="Proteomes" id="UP000516369">
    <property type="component" value="Chromosome"/>
</dbReference>
<dbReference type="Pfam" id="PF09361">
    <property type="entry name" value="Phasin_2"/>
    <property type="match status" value="1"/>
</dbReference>
<sequence>MMKEFDPTKVVDQFSNMLKTYNMPGVDMESIVTSQKKNLEALTSANRVVIEGIQSVAKRQAEILQETMNEATKALDTLTKASSPQDIAAQQADLAKNAFERALGNMRELADMVTKANQQAADTINSRISATLGEIKELAVKAKQS</sequence>
<reference evidence="2 3" key="1">
    <citation type="submission" date="2020-05" db="EMBL/GenBank/DDBJ databases">
        <title>Complete closed genome sequence of Defluviicoccus vanus.</title>
        <authorList>
            <person name="Bessarab I."/>
            <person name="Arumugam K."/>
            <person name="Maszenan A.M."/>
            <person name="Seviour R.J."/>
            <person name="Williams R.B."/>
        </authorList>
    </citation>
    <scope>NUCLEOTIDE SEQUENCE [LARGE SCALE GENOMIC DNA]</scope>
    <source>
        <strain evidence="2 3">Ben 114</strain>
    </source>
</reference>
<dbReference type="NCBIfam" id="TIGR01841">
    <property type="entry name" value="phasin"/>
    <property type="match status" value="1"/>
</dbReference>
<accession>A0A7H1N6J4</accession>
<evidence type="ECO:0000313" key="3">
    <source>
        <dbReference type="Proteomes" id="UP000516369"/>
    </source>
</evidence>
<name>A0A7H1N6J4_9PROT</name>
<keyword evidence="3" id="KW-1185">Reference proteome</keyword>
<dbReference type="InterPro" id="IPR018968">
    <property type="entry name" value="Phasin"/>
</dbReference>
<evidence type="ECO:0000313" key="2">
    <source>
        <dbReference type="EMBL" id="QNT71330.1"/>
    </source>
</evidence>
<dbReference type="InterPro" id="IPR010127">
    <property type="entry name" value="Phasin_subfam-1"/>
</dbReference>
<dbReference type="EMBL" id="CP053923">
    <property type="protein sequence ID" value="QNT71330.1"/>
    <property type="molecule type" value="Genomic_DNA"/>
</dbReference>
<dbReference type="AlphaFoldDB" id="A0A7H1N6J4"/>
<dbReference type="KEGG" id="dvn:HQ394_14070"/>